<dbReference type="CDD" id="cd05387">
    <property type="entry name" value="BY-kinase"/>
    <property type="match status" value="1"/>
</dbReference>
<sequence length="238" mass="26308">MPAPAVEIRPKRAADVQLSDDVLEKNRIVARQSRSGEADIFRLLRTKLLQAMNRSNLRTIAITSPTYGDGKTTIAVNLAMSLALDVKQTVLLVDLDLRKPMVHNFLGFEPKVGLGDYIQNDTPVPDCMVKLPVDRLVVLPIREPIENSSELLGTPKMIALANELKTRYADRIVIYDMPPLLAQDDVITFLPNVDGVLLVARDGVTRTDDLKNCLHSLGDSNVIGTVLNGSNERQFNRA</sequence>
<dbReference type="GO" id="GO:0005886">
    <property type="term" value="C:plasma membrane"/>
    <property type="evidence" value="ECO:0007669"/>
    <property type="project" value="TreeGrafter"/>
</dbReference>
<dbReference type="STRING" id="1316936.K678_05478"/>
<keyword evidence="4" id="KW-0418">Kinase</keyword>
<dbReference type="GO" id="GO:0004713">
    <property type="term" value="F:protein tyrosine kinase activity"/>
    <property type="evidence" value="ECO:0007669"/>
    <property type="project" value="TreeGrafter"/>
</dbReference>
<feature type="domain" description="CobQ/CobB/MinD/ParA nucleotide binding" evidence="3">
    <location>
        <begin position="60"/>
        <end position="228"/>
    </location>
</feature>
<evidence type="ECO:0000259" key="3">
    <source>
        <dbReference type="Pfam" id="PF01656"/>
    </source>
</evidence>
<protein>
    <submittedName>
        <fullName evidence="4">Tyrosine-protein kinase</fullName>
    </submittedName>
</protein>
<dbReference type="Proteomes" id="UP000015350">
    <property type="component" value="Unassembled WGS sequence"/>
</dbReference>
<comment type="caution">
    <text evidence="4">The sequence shown here is derived from an EMBL/GenBank/DDBJ whole genome shotgun (WGS) entry which is preliminary data.</text>
</comment>
<dbReference type="Pfam" id="PF01656">
    <property type="entry name" value="CbiA"/>
    <property type="match status" value="1"/>
</dbReference>
<dbReference type="AlphaFoldDB" id="S9TJR7"/>
<dbReference type="Gene3D" id="3.40.50.300">
    <property type="entry name" value="P-loop containing nucleotide triphosphate hydrolases"/>
    <property type="match status" value="1"/>
</dbReference>
<dbReference type="InterPro" id="IPR005702">
    <property type="entry name" value="Wzc-like_C"/>
</dbReference>
<dbReference type="PANTHER" id="PTHR32309">
    <property type="entry name" value="TYROSINE-PROTEIN KINASE"/>
    <property type="match status" value="1"/>
</dbReference>
<keyword evidence="2" id="KW-0067">ATP-binding</keyword>
<keyword evidence="1" id="KW-0547">Nucleotide-binding</keyword>
<name>S9TJR7_MAGFU</name>
<dbReference type="eggNOG" id="COG0489">
    <property type="taxonomic scope" value="Bacteria"/>
</dbReference>
<evidence type="ECO:0000256" key="1">
    <source>
        <dbReference type="ARBA" id="ARBA00022741"/>
    </source>
</evidence>
<evidence type="ECO:0000256" key="2">
    <source>
        <dbReference type="ARBA" id="ARBA00022840"/>
    </source>
</evidence>
<dbReference type="PANTHER" id="PTHR32309:SF13">
    <property type="entry name" value="FERRIC ENTEROBACTIN TRANSPORT PROTEIN FEPE"/>
    <property type="match status" value="1"/>
</dbReference>
<dbReference type="InterPro" id="IPR027417">
    <property type="entry name" value="P-loop_NTPase"/>
</dbReference>
<dbReference type="InterPro" id="IPR002586">
    <property type="entry name" value="CobQ/CobB/MinD/ParA_Nub-bd_dom"/>
</dbReference>
<proteinExistence type="predicted"/>
<gene>
    <name evidence="4" type="ORF">K678_05478</name>
</gene>
<dbReference type="InterPro" id="IPR050445">
    <property type="entry name" value="Bact_polysacc_biosynth/exp"/>
</dbReference>
<accession>S9TJR7</accession>
<evidence type="ECO:0000313" key="4">
    <source>
        <dbReference type="EMBL" id="EPY02521.1"/>
    </source>
</evidence>
<keyword evidence="4" id="KW-0808">Transferase</keyword>
<reference evidence="4 5" key="1">
    <citation type="submission" date="2013-04" db="EMBL/GenBank/DDBJ databases">
        <authorList>
            <person name="Kuznetsov B."/>
            <person name="Ivanovsky R."/>
        </authorList>
    </citation>
    <scope>NUCLEOTIDE SEQUENCE [LARGE SCALE GENOMIC DNA]</scope>
    <source>
        <strain evidence="4 5">MGU-K5</strain>
    </source>
</reference>
<dbReference type="SUPFAM" id="SSF52540">
    <property type="entry name" value="P-loop containing nucleoside triphosphate hydrolases"/>
    <property type="match status" value="1"/>
</dbReference>
<evidence type="ECO:0000313" key="5">
    <source>
        <dbReference type="Proteomes" id="UP000015350"/>
    </source>
</evidence>
<dbReference type="EMBL" id="AQPH01000013">
    <property type="protein sequence ID" value="EPY02521.1"/>
    <property type="molecule type" value="Genomic_DNA"/>
</dbReference>
<organism evidence="4 5">
    <name type="scientific">Magnetospirillum fulvum MGU-K5</name>
    <dbReference type="NCBI Taxonomy" id="1316936"/>
    <lineage>
        <taxon>Bacteria</taxon>
        <taxon>Pseudomonadati</taxon>
        <taxon>Pseudomonadota</taxon>
        <taxon>Alphaproteobacteria</taxon>
        <taxon>Rhodospirillales</taxon>
        <taxon>Rhodospirillaceae</taxon>
        <taxon>Magnetospirillum</taxon>
    </lineage>
</organism>